<name>A0A1R3IJU0_COCAP</name>
<feature type="transmembrane region" description="Helical" evidence="5">
    <location>
        <begin position="295"/>
        <end position="313"/>
    </location>
</feature>
<dbReference type="GO" id="GO:0016020">
    <property type="term" value="C:membrane"/>
    <property type="evidence" value="ECO:0007669"/>
    <property type="project" value="UniProtKB-SubCell"/>
</dbReference>
<dbReference type="OrthoDB" id="410267at2759"/>
<dbReference type="Proteomes" id="UP000188268">
    <property type="component" value="Unassembled WGS sequence"/>
</dbReference>
<feature type="transmembrane region" description="Helical" evidence="5">
    <location>
        <begin position="334"/>
        <end position="353"/>
    </location>
</feature>
<feature type="transmembrane region" description="Helical" evidence="5">
    <location>
        <begin position="359"/>
        <end position="378"/>
    </location>
</feature>
<feature type="transmembrane region" description="Helical" evidence="5">
    <location>
        <begin position="147"/>
        <end position="166"/>
    </location>
</feature>
<dbReference type="AlphaFoldDB" id="A0A1R3IJU0"/>
<proteinExistence type="predicted"/>
<dbReference type="OMA" id="MVMTILQ"/>
<feature type="domain" description="Nodulin-like" evidence="6">
    <location>
        <begin position="86"/>
        <end position="197"/>
    </location>
</feature>
<reference evidence="8 9" key="1">
    <citation type="submission" date="2013-09" db="EMBL/GenBank/DDBJ databases">
        <title>Corchorus capsularis genome sequencing.</title>
        <authorList>
            <person name="Alam M."/>
            <person name="Haque M.S."/>
            <person name="Islam M.S."/>
            <person name="Emdad E.M."/>
            <person name="Islam M.M."/>
            <person name="Ahmed B."/>
            <person name="Halim A."/>
            <person name="Hossen Q.M.M."/>
            <person name="Hossain M.Z."/>
            <person name="Ahmed R."/>
            <person name="Khan M.M."/>
            <person name="Islam R."/>
            <person name="Rashid M.M."/>
            <person name="Khan S.A."/>
            <person name="Rahman M.S."/>
            <person name="Alam M."/>
        </authorList>
    </citation>
    <scope>NUCLEOTIDE SEQUENCE [LARGE SCALE GENOMIC DNA]</scope>
    <source>
        <strain evidence="9">cv. CVL-1</strain>
        <tissue evidence="8">Whole seedling</tissue>
    </source>
</reference>
<evidence type="ECO:0000256" key="4">
    <source>
        <dbReference type="ARBA" id="ARBA00023136"/>
    </source>
</evidence>
<keyword evidence="3 5" id="KW-1133">Transmembrane helix</keyword>
<dbReference type="EMBL" id="AWWV01009945">
    <property type="protein sequence ID" value="OMO82862.1"/>
    <property type="molecule type" value="Genomic_DNA"/>
</dbReference>
<evidence type="ECO:0000259" key="6">
    <source>
        <dbReference type="Pfam" id="PF06813"/>
    </source>
</evidence>
<protein>
    <submittedName>
        <fullName evidence="8">Nodulin-like protein</fullName>
    </submittedName>
</protein>
<dbReference type="FunFam" id="1.20.1250.20:FF:000446">
    <property type="entry name" value="Nodulin family protein"/>
    <property type="match status" value="1"/>
</dbReference>
<feature type="transmembrane region" description="Helical" evidence="5">
    <location>
        <begin position="178"/>
        <end position="197"/>
    </location>
</feature>
<feature type="domain" description="NFD4 C-terminal" evidence="7">
    <location>
        <begin position="259"/>
        <end position="475"/>
    </location>
</feature>
<dbReference type="SUPFAM" id="SSF103473">
    <property type="entry name" value="MFS general substrate transporter"/>
    <property type="match status" value="1"/>
</dbReference>
<dbReference type="Pfam" id="PF23262">
    <property type="entry name" value="NFD4_C"/>
    <property type="match status" value="1"/>
</dbReference>
<dbReference type="Gene3D" id="1.20.1250.20">
    <property type="entry name" value="MFS general substrate transporter like domains"/>
    <property type="match status" value="1"/>
</dbReference>
<feature type="transmembrane region" description="Helical" evidence="5">
    <location>
        <begin position="448"/>
        <end position="469"/>
    </location>
</feature>
<feature type="transmembrane region" description="Helical" evidence="5">
    <location>
        <begin position="79"/>
        <end position="107"/>
    </location>
</feature>
<accession>A0A1R3IJU0</accession>
<dbReference type="InterPro" id="IPR056555">
    <property type="entry name" value="NFD4_C"/>
</dbReference>
<keyword evidence="2 5" id="KW-0812">Transmembrane</keyword>
<evidence type="ECO:0000259" key="7">
    <source>
        <dbReference type="Pfam" id="PF23262"/>
    </source>
</evidence>
<organism evidence="8 9">
    <name type="scientific">Corchorus capsularis</name>
    <name type="common">Jute</name>
    <dbReference type="NCBI Taxonomy" id="210143"/>
    <lineage>
        <taxon>Eukaryota</taxon>
        <taxon>Viridiplantae</taxon>
        <taxon>Streptophyta</taxon>
        <taxon>Embryophyta</taxon>
        <taxon>Tracheophyta</taxon>
        <taxon>Spermatophyta</taxon>
        <taxon>Magnoliopsida</taxon>
        <taxon>eudicotyledons</taxon>
        <taxon>Gunneridae</taxon>
        <taxon>Pentapetalae</taxon>
        <taxon>rosids</taxon>
        <taxon>malvids</taxon>
        <taxon>Malvales</taxon>
        <taxon>Malvaceae</taxon>
        <taxon>Grewioideae</taxon>
        <taxon>Apeibeae</taxon>
        <taxon>Corchorus</taxon>
    </lineage>
</organism>
<feature type="transmembrane region" description="Helical" evidence="5">
    <location>
        <begin position="113"/>
        <end position="135"/>
    </location>
</feature>
<dbReference type="PANTHER" id="PTHR21576">
    <property type="entry name" value="UNCHARACTERIZED NODULIN-LIKE PROTEIN"/>
    <property type="match status" value="1"/>
</dbReference>
<evidence type="ECO:0000256" key="1">
    <source>
        <dbReference type="ARBA" id="ARBA00004141"/>
    </source>
</evidence>
<evidence type="ECO:0000256" key="2">
    <source>
        <dbReference type="ARBA" id="ARBA00022692"/>
    </source>
</evidence>
<keyword evidence="4 5" id="KW-0472">Membrane</keyword>
<evidence type="ECO:0000256" key="3">
    <source>
        <dbReference type="ARBA" id="ARBA00022989"/>
    </source>
</evidence>
<keyword evidence="9" id="KW-1185">Reference proteome</keyword>
<feature type="transmembrane region" description="Helical" evidence="5">
    <location>
        <begin position="29"/>
        <end position="49"/>
    </location>
</feature>
<evidence type="ECO:0000256" key="5">
    <source>
        <dbReference type="SAM" id="Phobius"/>
    </source>
</evidence>
<dbReference type="Gramene" id="OMO82862">
    <property type="protein sequence ID" value="OMO82862"/>
    <property type="gene ID" value="CCACVL1_11710"/>
</dbReference>
<gene>
    <name evidence="8" type="ORF">CCACVL1_11710</name>
</gene>
<dbReference type="InterPro" id="IPR036259">
    <property type="entry name" value="MFS_trans_sf"/>
</dbReference>
<dbReference type="InterPro" id="IPR010658">
    <property type="entry name" value="Nodulin-like"/>
</dbReference>
<dbReference type="PANTHER" id="PTHR21576:SF29">
    <property type="entry name" value="NODULIN-LIKE DOMAIN-CONTAINING PROTEIN"/>
    <property type="match status" value="1"/>
</dbReference>
<sequence>MGEEAMVRRKGLKGNELMPFTVQFIRGRWFALFASFMIMAGAGATYLFGTYSKQIKSSLGYDQTTLNLLGFFKDLGANVGVLSGLIAEGFTGLSGAVMTQFYLAIYGNDSKSLILLIAWLPAAISLIFVYTIRTIKPVKHPNEDRVLYHFLYSSLALAVFLMALTLSEKLLSFSKAEYAVATTVVCCLLFVPLLICIREELLVWHIKKQPINPPTEVTVEKSTTTKPEVVESEKTDQKSCFLTIFDKPERGEDYTILQALTSIDMWTLFLATFCGLGSSLTAVDNLGQIGESLGYPNKTVTTFVSLVSIWNFYGRVFSGFMSETLLAKYKFPRPLVMTSVLLLACIGYLIIAFPFTGSLYIASIIIGFSFGCQLPLLYTIISELFGLKHYSTLFNCGQLASPLGSYVFNVKVTGKLYDREALKDLAKQGLTRSSVKELTCIGTHCFRLPFIILAGVTFFGALTSLILVVRTRKFYKGDIYKKFREDAEAL</sequence>
<comment type="subcellular location">
    <subcellularLocation>
        <location evidence="1">Membrane</location>
        <topology evidence="1">Multi-pass membrane protein</topology>
    </subcellularLocation>
</comment>
<evidence type="ECO:0000313" key="9">
    <source>
        <dbReference type="Proteomes" id="UP000188268"/>
    </source>
</evidence>
<dbReference type="Pfam" id="PF06813">
    <property type="entry name" value="Nodulin-like"/>
    <property type="match status" value="1"/>
</dbReference>
<dbReference type="STRING" id="210143.A0A1R3IJU0"/>
<comment type="caution">
    <text evidence="8">The sequence shown here is derived from an EMBL/GenBank/DDBJ whole genome shotgun (WGS) entry which is preliminary data.</text>
</comment>
<evidence type="ECO:0000313" key="8">
    <source>
        <dbReference type="EMBL" id="OMO82862.1"/>
    </source>
</evidence>
<feature type="transmembrane region" description="Helical" evidence="5">
    <location>
        <begin position="265"/>
        <end position="283"/>
    </location>
</feature>